<dbReference type="Proteomes" id="UP000234752">
    <property type="component" value="Chromosome eg_1"/>
</dbReference>
<proteinExistence type="predicted"/>
<dbReference type="AlphaFoldDB" id="A0A2K9NBL1"/>
<dbReference type="EMBL" id="CP025611">
    <property type="protein sequence ID" value="AUN30508.1"/>
    <property type="molecule type" value="Genomic_DNA"/>
</dbReference>
<gene>
    <name evidence="1" type="ORF">C0V82_09875</name>
</gene>
<reference evidence="1 2" key="1">
    <citation type="submission" date="2017-12" db="EMBL/GenBank/DDBJ databases">
        <title>Genomes of bacteria within cyanobacterial aggregates.</title>
        <authorList>
            <person name="Cai H."/>
        </authorList>
    </citation>
    <scope>NUCLEOTIDE SEQUENCE [LARGE SCALE GENOMIC DNA]</scope>
    <source>
        <strain evidence="1 2">TH16</strain>
    </source>
</reference>
<dbReference type="KEGG" id="ncb:C0V82_09875"/>
<dbReference type="OrthoDB" id="287932at2"/>
<dbReference type="PROSITE" id="PS51725">
    <property type="entry name" value="ABM"/>
    <property type="match status" value="1"/>
</dbReference>
<dbReference type="InterPro" id="IPR007138">
    <property type="entry name" value="ABM_dom"/>
</dbReference>
<dbReference type="SUPFAM" id="SSF54909">
    <property type="entry name" value="Dimeric alpha+beta barrel"/>
    <property type="match status" value="1"/>
</dbReference>
<evidence type="ECO:0000313" key="1">
    <source>
        <dbReference type="EMBL" id="AUN30508.1"/>
    </source>
</evidence>
<dbReference type="RefSeq" id="WP_102112191.1">
    <property type="nucleotide sequence ID" value="NZ_BMGN01000002.1"/>
</dbReference>
<dbReference type="InterPro" id="IPR011008">
    <property type="entry name" value="Dimeric_a/b-barrel"/>
</dbReference>
<protein>
    <submittedName>
        <fullName evidence="1">Uncharacterized protein</fullName>
    </submittedName>
</protein>
<dbReference type="Pfam" id="PF03992">
    <property type="entry name" value="ABM"/>
    <property type="match status" value="1"/>
</dbReference>
<sequence>MVREGRLIRVEVALTHLDAFMEYFGHNLRHSRQEPGCILFRAARSPSEEKEGGPAIFHVWEEFVDEAAVRSHHASAHFQHWSKWREAQGDAVVRVGLVTQPWPKD</sequence>
<accession>A0A2K9NBL1</accession>
<name>A0A2K9NBL1_9PROT</name>
<organism evidence="1 2">
    <name type="scientific">Niveispirillum cyanobacteriorum</name>
    <dbReference type="NCBI Taxonomy" id="1612173"/>
    <lineage>
        <taxon>Bacteria</taxon>
        <taxon>Pseudomonadati</taxon>
        <taxon>Pseudomonadota</taxon>
        <taxon>Alphaproteobacteria</taxon>
        <taxon>Rhodospirillales</taxon>
        <taxon>Azospirillaceae</taxon>
        <taxon>Niveispirillum</taxon>
    </lineage>
</organism>
<evidence type="ECO:0000313" key="2">
    <source>
        <dbReference type="Proteomes" id="UP000234752"/>
    </source>
</evidence>
<dbReference type="Gene3D" id="3.30.70.100">
    <property type="match status" value="1"/>
</dbReference>
<keyword evidence="2" id="KW-1185">Reference proteome</keyword>